<evidence type="ECO:0000256" key="2">
    <source>
        <dbReference type="ARBA" id="ARBA00009694"/>
    </source>
</evidence>
<feature type="transmembrane region" description="Helical" evidence="6">
    <location>
        <begin position="70"/>
        <end position="90"/>
    </location>
</feature>
<dbReference type="InterPro" id="IPR006696">
    <property type="entry name" value="DUF423"/>
</dbReference>
<evidence type="ECO:0000313" key="7">
    <source>
        <dbReference type="EMBL" id="GGI73585.1"/>
    </source>
</evidence>
<dbReference type="RefSeq" id="WP_188918275.1">
    <property type="nucleotide sequence ID" value="NZ_BMPZ01000002.1"/>
</dbReference>
<evidence type="ECO:0000256" key="6">
    <source>
        <dbReference type="SAM" id="Phobius"/>
    </source>
</evidence>
<dbReference type="PANTHER" id="PTHR43461">
    <property type="entry name" value="TRANSMEMBRANE PROTEIN 256"/>
    <property type="match status" value="1"/>
</dbReference>
<comment type="similarity">
    <text evidence="2">Belongs to the UPF0382 family.</text>
</comment>
<dbReference type="GO" id="GO:0005886">
    <property type="term" value="C:plasma membrane"/>
    <property type="evidence" value="ECO:0007669"/>
    <property type="project" value="TreeGrafter"/>
</dbReference>
<dbReference type="EMBL" id="BMPZ01000002">
    <property type="protein sequence ID" value="GGI73585.1"/>
    <property type="molecule type" value="Genomic_DNA"/>
</dbReference>
<keyword evidence="4 6" id="KW-1133">Transmembrane helix</keyword>
<protein>
    <submittedName>
        <fullName evidence="7">Membrane protein</fullName>
    </submittedName>
</protein>
<feature type="transmembrane region" description="Helical" evidence="6">
    <location>
        <begin position="36"/>
        <end position="58"/>
    </location>
</feature>
<dbReference type="Pfam" id="PF04241">
    <property type="entry name" value="DUF423"/>
    <property type="match status" value="1"/>
</dbReference>
<reference evidence="7" key="2">
    <citation type="submission" date="2020-09" db="EMBL/GenBank/DDBJ databases">
        <authorList>
            <person name="Sun Q."/>
            <person name="Ohkuma M."/>
        </authorList>
    </citation>
    <scope>NUCLEOTIDE SEQUENCE</scope>
    <source>
        <strain evidence="7">JCM 30804</strain>
    </source>
</reference>
<reference evidence="7" key="1">
    <citation type="journal article" date="2014" name="Int. J. Syst. Evol. Microbiol.">
        <title>Complete genome sequence of Corynebacterium casei LMG S-19264T (=DSM 44701T), isolated from a smear-ripened cheese.</title>
        <authorList>
            <consortium name="US DOE Joint Genome Institute (JGI-PGF)"/>
            <person name="Walter F."/>
            <person name="Albersmeier A."/>
            <person name="Kalinowski J."/>
            <person name="Ruckert C."/>
        </authorList>
    </citation>
    <scope>NUCLEOTIDE SEQUENCE</scope>
    <source>
        <strain evidence="7">JCM 30804</strain>
    </source>
</reference>
<proteinExistence type="inferred from homology"/>
<keyword evidence="5 6" id="KW-0472">Membrane</keyword>
<organism evidence="7 8">
    <name type="scientific">Shewanella gelidii</name>
    <dbReference type="NCBI Taxonomy" id="1642821"/>
    <lineage>
        <taxon>Bacteria</taxon>
        <taxon>Pseudomonadati</taxon>
        <taxon>Pseudomonadota</taxon>
        <taxon>Gammaproteobacteria</taxon>
        <taxon>Alteromonadales</taxon>
        <taxon>Shewanellaceae</taxon>
        <taxon>Shewanella</taxon>
    </lineage>
</organism>
<evidence type="ECO:0000256" key="4">
    <source>
        <dbReference type="ARBA" id="ARBA00022989"/>
    </source>
</evidence>
<keyword evidence="3 6" id="KW-0812">Transmembrane</keyword>
<sequence>MRKGYLLLALLSGFFAVSLGAFGSHGLKNIVSSEMVAIFNIAVEYQFYHTFALIAVAISGHWLKSRALNWSAYFFMIGTCLFSGSLYLYVLTGQKWVGPITPMGGGCLMLGWLLFALAVWRSRVPE</sequence>
<gene>
    <name evidence="7" type="ORF">GCM10009332_08840</name>
</gene>
<evidence type="ECO:0000256" key="3">
    <source>
        <dbReference type="ARBA" id="ARBA00022692"/>
    </source>
</evidence>
<keyword evidence="8" id="KW-1185">Reference proteome</keyword>
<feature type="transmembrane region" description="Helical" evidence="6">
    <location>
        <begin position="96"/>
        <end position="120"/>
    </location>
</feature>
<dbReference type="AlphaFoldDB" id="A0A917JMN1"/>
<evidence type="ECO:0000313" key="8">
    <source>
        <dbReference type="Proteomes" id="UP000613743"/>
    </source>
</evidence>
<evidence type="ECO:0000256" key="1">
    <source>
        <dbReference type="ARBA" id="ARBA00004141"/>
    </source>
</evidence>
<dbReference type="Proteomes" id="UP000613743">
    <property type="component" value="Unassembled WGS sequence"/>
</dbReference>
<comment type="subcellular location">
    <subcellularLocation>
        <location evidence="1">Membrane</location>
        <topology evidence="1">Multi-pass membrane protein</topology>
    </subcellularLocation>
</comment>
<comment type="caution">
    <text evidence="7">The sequence shown here is derived from an EMBL/GenBank/DDBJ whole genome shotgun (WGS) entry which is preliminary data.</text>
</comment>
<accession>A0A917JMN1</accession>
<evidence type="ECO:0000256" key="5">
    <source>
        <dbReference type="ARBA" id="ARBA00023136"/>
    </source>
</evidence>
<dbReference type="PANTHER" id="PTHR43461:SF1">
    <property type="entry name" value="TRANSMEMBRANE PROTEIN 256"/>
    <property type="match status" value="1"/>
</dbReference>
<name>A0A917JMN1_9GAMM</name>